<keyword evidence="6 12" id="KW-0106">Calcium</keyword>
<gene>
    <name evidence="14" type="primary">Fat4_1</name>
    <name evidence="14" type="ORF">FOF47_R15278</name>
</gene>
<comment type="subcellular location">
    <subcellularLocation>
        <location evidence="1">Cell membrane</location>
        <topology evidence="1">Single-pass type I membrane protein</topology>
    </subcellularLocation>
</comment>
<feature type="domain" description="Cadherin" evidence="13">
    <location>
        <begin position="1137"/>
        <end position="1241"/>
    </location>
</feature>
<feature type="domain" description="Cadherin" evidence="13">
    <location>
        <begin position="2612"/>
        <end position="2721"/>
    </location>
</feature>
<dbReference type="FunFam" id="2.60.40.60:FF:000129">
    <property type="entry name" value="protocadherin alpha-C2 isoform X1"/>
    <property type="match status" value="10"/>
</dbReference>
<feature type="domain" description="Cadherin" evidence="13">
    <location>
        <begin position="3043"/>
        <end position="3152"/>
    </location>
</feature>
<feature type="domain" description="Cadherin" evidence="13">
    <location>
        <begin position="488"/>
        <end position="592"/>
    </location>
</feature>
<evidence type="ECO:0000256" key="5">
    <source>
        <dbReference type="ARBA" id="ARBA00022737"/>
    </source>
</evidence>
<feature type="domain" description="Cadherin" evidence="13">
    <location>
        <begin position="275"/>
        <end position="382"/>
    </location>
</feature>
<sequence length="3610" mass="393252">LFALNPRSGSLVTAGRIDREELCAQSVPCLVSFNILVEDKMKLYPVEVEIIDINDNTPQFQLDEVEFKMNEITTPGTRILLPFGQDLDVGMNSLQSYQLSSNPHFSLDVQQGADGSRHPEMVLQNPLDREEEAAHHLLLTASDGGNPVRSGTLRIHVQVVDVNDNPPAFTQAEYHMSVPENVPLGTLLLTVKATDPDEGSNGEVTYSFHNTDHKIAQIFQLDSYTGEISNKESLNFEEYKIYPMEIQAQDGAGLMARAKVLVKVLDINDNAPEVTMTSVTTAVPENFPPGAIIALISVHDQDSGENGDTTCSIPENLPFKLEKLDDSYYHLVTERTLDRELTSIYKITVTATDQGIPSLPVRSGTSRIHVTVMDANDNAPVFTQSEYRISVPENMPVGTRILTVTATDTDEGYNAQVAYFQEKNPGETSEIFELESASGDITIIKRLDYEDAKVHEIDIEAQDGPGLLTRTKVIVTVLDVNDNAPEFYMTSSTSSIPEDSPPGTVIALFNVYDRDSGQNAFITCSLPENLPFKLERSVDNYHRLVTTRALDREQFSFYNITVTAKDGGKPSLSTDAYIMLQVADINDNPPTFPHMSYSAYIPENNPRGASIISVTAFDPDVGMNSLKNYYLSPNNYFSLTVKHVSDGTKYPELVLERALDREQKEVHQLVLIASDGGNPVRSGNLYIQVIVLDANDNPPVFTQSEYQLSVQENLPVGTTLLTVNATDPDEGFNAQVSYILDKMPGKVAEIFYLNSVTGDISILKSLDYEDAVFYEIKIEAQDGPGLLSRAKILVTVLDVNDNAPEVTITSLTGSVLEEATAGREIALINVHDRDSGQNGQVTVFVLGNVPFNLEKSIDQYYRLVTARSLDREQVSEYNITLRATDGGSPPLSTNIHITLHVADINDNPPAFSQASYSAYIPENNPRGASIFCVTAQDPDSIQNAHITYAIYTINPNEHFSVTTKGSPDGSKYPELLLEKPLDREQQSSYQLILTAVDGGDPPLSGTTQIQIRVTDANDNAPLFSQDTYRVSIQENVPWGTSVLQVMATDQDQGVNAEITYAFLNAPTSTSLLFNLNPNTGDITTNGTLDFEEASRYMLSSRHHLVLTAVDGGNPARSCTTQIMVVVADANDNAPVFTQEIYRVSVPENLPVGSSILRVMATDLDEGVNAEITYTFINIGKAVRQLFKLDSTTGELTTSGGLDFEQRESYTIGVEAKDGGRHTAHCKVQIDILDENDNAPEITLDSESKHILEDAKLGTVVALIKTYDLDSGYNGEVFCQLKGKFPFKIVQDIKNTYKLVTDGALDREQTPEYNITITVTDRGRPPLSSNRSITLKIADVNDNAPVFHQASYVVHVAENNPPGASIFQVSASDPDLGSNGHVSYSIVASDLEPRALASYVSVNTQSGVVFAQRAFDHEQLRAFELTVQARDQGSPALSANVSLRVLVGDRNDNAPRVLYPALGPDGSALFDTVPRAAQPGYLVTKVVAVDADSGHNAWLSYHVLQASEPGLFSLGLRTGEVRTAQAIHHLILTAVDGGAPVRSGTARILVTVLDVNDNAPVFTQPVYRMSVPENLPVGTPVLSVNATDQDEGVHAEVMYSFLRVTEKISKIFCLNAFTGEISTSANLDYEDSSFYELDVEARDRPGLLDRAKVLITILDVNDNVPEVVVTSGSRSVAENMPPGTVIALFQVYDRDSGLNGLVTCSISRSMPFELEKSTGDDGAKYPELVLERVLDREEEAVHHLLLTASDGGDPPRSETAHIQVTVVDVNDHAPVFSLPQYQVTVPENVPVGTRLLTVHAVDLDEGVNGEVTYSFRKITQKILQIFQLNSHTGELATLESLDYEESSYYEMEVQAQDGPGSMTRAKVIITILDVNDNAPEVTLTSVSNSVPEDTPPGTVIALFYLQDRDSGKNGEVTCSITENLPFKLERSIDNYYRLVTAKNLDREKLSVYNITLKATDGGTPPLSMETHISVNVADTNDNPPAFPHSSYSVYIPENNPRGASIFSVTAHDPDSHENAQVTYSLAEDTLQGAPLSSYVSINSDTGLVLKMPLDREEQKSYQLTLTALDGGDPPLSSTAQIQVLVTDANDNPPVFSQEVYRVGLPENVLPGTTVLRVMATDQDEGVNAQITFSFTEAGQITQFDLNSNTGEITILNTLDFEEVKEYSIVLEARDGGGMIAQCTVEIEVQDINDNFPEVVIQSLPDLIMEDTKLGTHVALLKIRDKDSGYNGEVTCKLEGDVPFKILSSSINTYKLVTDGVLDREQTPEYNITITATDRGKPPLSSRCSFTLRVGDVNDNAPIFHQASYLVRVMENNPPGASIAQVSASDPDLGPNGHVSYSIVASDLEPRALAKYPELALEKRLDREQQSYYRLVLTALDGGDPPLSGTTELRIQVTDANDNPPVFNQDVYRISLSENVPPGTTVLQVSATDQDEGINSEITYSFYRTGHVFSMNSKSGEITTLRTLDFEEIKEYSIVVEARDGGGLAAQCTVEINIQDENDNSPEVTFHSLAEMILEDAAPGTLIALIKIYDQDSGENGEVNCRLEGEVPFQIISSSKNSYKLVIDGTLDREQTPEYNVTITATDRGKPPLSASTSVTLIISDVNDNAPIFHQASYVVHVMENNPPGASIAQVSASDPDLGPNGHVSYSIVASDLEPRALASYVSVNTQSGVVFAQRAFDHEQLRAFELTVQARDQGSPALSANVSLRVLVGDRNDNAPRVLYPALGPDGSALFDTVPRAAQPGYLVTKVVAVDADSGHNAWLSYHVLQASEPGLFSLGLRTGEVRTARALGDRDAARQRLLVAVRDGGQPPLATTRIEISVRDANDNFPVFSKDEYRISVSENLPPGSSVLQVTATDKDEGVNAEVNYYFRSTAQRTRYMFSLDEKTGMIKNNQSLDFEDIERYTMEVEARDGGGLSTQCKVVIEILDENDNRPEIIITSLSDEILEDSLPGMVVVLFKTRDKDFGANGEVMCNIGKDIPFKIYSSSNNYYKLVTDGPLDREQTPEYNVTITATDRGNPPLSSRTTITLHITDVNDNTPIFHQASYVVHVMENNPPGASIAQVSASDPDLGPNGHVSYSIVASDLEPRALASYVSVNTQSGVLVLERALDWEREPSLQVVLTALDGGTPARSATLPIRITVLDANDNAPAFNQSLYRARVLEDAPPGTVVVQVYATDLDEGPNGEIIYSLGNHNRAGVRDLFSLDLVSGVLTIKGHLDFEDTKLHEIYIQAKDKGANPEGAHCKVLVEVVDVNDNAPEITVTSVYSPVPEDAPLGTVIALLSVIDLDAGENGLVTCEVPPGLPFSLTSSLKNYFTLKTSAALDRETVAEYNLSITARDSGTPSLSALTIVQVQLRVSVLDVNDNAPAFQQSSYRISVLESAPAGMLLIQLNASDPDLGPSGNVTFSFSGHTPDRVRNLFSLHPTTGKLTLQGPLDFESENYYEFDIRARDGGSPAMEQHCSLRVDLLDVNDNAPHITVTSELGTLPESAEPGTVVALISVQDPDSGSNGDVSLRIPDHLPFALKSAFRNQFSLVTAGPLDREAKSSYDIMVTASDAGNPPLSTQRSIFLNISDVNDNPPSFFQRSHEVFVPENNRPGDLLCSLAASDPD</sequence>
<dbReference type="FunFam" id="2.60.40.60:FF:000001">
    <property type="entry name" value="Protocadherin alpha 2"/>
    <property type="match status" value="4"/>
</dbReference>
<evidence type="ECO:0000256" key="6">
    <source>
        <dbReference type="ARBA" id="ARBA00022837"/>
    </source>
</evidence>
<comment type="caution">
    <text evidence="14">The sequence shown here is derived from an EMBL/GenBank/DDBJ whole genome shotgun (WGS) entry which is preliminary data.</text>
</comment>
<feature type="domain" description="Cadherin" evidence="13">
    <location>
        <begin position="3261"/>
        <end position="3369"/>
    </location>
</feature>
<dbReference type="InterPro" id="IPR020894">
    <property type="entry name" value="Cadherin_CS"/>
</dbReference>
<evidence type="ECO:0000256" key="7">
    <source>
        <dbReference type="ARBA" id="ARBA00022889"/>
    </source>
</evidence>
<evidence type="ECO:0000256" key="1">
    <source>
        <dbReference type="ARBA" id="ARBA00004251"/>
    </source>
</evidence>
<dbReference type="FunFam" id="2.60.40.60:FF:000004">
    <property type="entry name" value="Protocadherin 1 gamma 2"/>
    <property type="match status" value="2"/>
</dbReference>
<feature type="domain" description="Cadherin" evidence="13">
    <location>
        <begin position="1024"/>
        <end position="1136"/>
    </location>
</feature>
<feature type="domain" description="Cadherin" evidence="13">
    <location>
        <begin position="170"/>
        <end position="274"/>
    </location>
</feature>
<dbReference type="FunFam" id="2.60.40.60:FF:000002">
    <property type="entry name" value="Protocadherin alpha 2"/>
    <property type="match status" value="12"/>
</dbReference>
<dbReference type="GO" id="GO:0005886">
    <property type="term" value="C:plasma membrane"/>
    <property type="evidence" value="ECO:0007669"/>
    <property type="project" value="UniProtKB-SubCell"/>
</dbReference>
<feature type="domain" description="Cadherin" evidence="13">
    <location>
        <begin position="1986"/>
        <end position="2094"/>
    </location>
</feature>
<feature type="domain" description="Cadherin" evidence="13">
    <location>
        <begin position="1242"/>
        <end position="1346"/>
    </location>
</feature>
<feature type="domain" description="Cadherin" evidence="13">
    <location>
        <begin position="807"/>
        <end position="911"/>
    </location>
</feature>
<feature type="domain" description="Cadherin" evidence="13">
    <location>
        <begin position="3153"/>
        <end position="3260"/>
    </location>
</feature>
<feature type="domain" description="Cadherin" evidence="13">
    <location>
        <begin position="61"/>
        <end position="169"/>
    </location>
</feature>
<evidence type="ECO:0000256" key="10">
    <source>
        <dbReference type="ARBA" id="ARBA00023180"/>
    </source>
</evidence>
<dbReference type="InterPro" id="IPR002126">
    <property type="entry name" value="Cadherin-like_dom"/>
</dbReference>
<keyword evidence="10" id="KW-0325">Glycoprotein</keyword>
<feature type="domain" description="Cadherin" evidence="13">
    <location>
        <begin position="1674"/>
        <end position="1775"/>
    </location>
</feature>
<keyword evidence="2" id="KW-1003">Cell membrane</keyword>
<feature type="domain" description="Cadherin" evidence="13">
    <location>
        <begin position="593"/>
        <end position="701"/>
    </location>
</feature>
<feature type="domain" description="Cadherin" evidence="13">
    <location>
        <begin position="2303"/>
        <end position="2405"/>
    </location>
</feature>
<evidence type="ECO:0000313" key="15">
    <source>
        <dbReference type="Proteomes" id="UP000475037"/>
    </source>
</evidence>
<dbReference type="InterPro" id="IPR015919">
    <property type="entry name" value="Cadherin-like_sf"/>
</dbReference>
<name>A0A6G1AS04_CROCR</name>
<dbReference type="InterPro" id="IPR050174">
    <property type="entry name" value="Protocadherin/Cadherin-CA"/>
</dbReference>
<feature type="non-terminal residue" evidence="14">
    <location>
        <position position="1"/>
    </location>
</feature>
<feature type="domain" description="Cadherin" evidence="13">
    <location>
        <begin position="2206"/>
        <end position="2302"/>
    </location>
</feature>
<dbReference type="InterPro" id="IPR013164">
    <property type="entry name" value="Cadherin_N"/>
</dbReference>
<feature type="domain" description="Cadherin" evidence="13">
    <location>
        <begin position="1347"/>
        <end position="1456"/>
    </location>
</feature>
<dbReference type="GO" id="GO:0007156">
    <property type="term" value="P:homophilic cell adhesion via plasma membrane adhesion molecules"/>
    <property type="evidence" value="ECO:0007669"/>
    <property type="project" value="InterPro"/>
</dbReference>
<feature type="domain" description="Cadherin" evidence="13">
    <location>
        <begin position="702"/>
        <end position="806"/>
    </location>
</feature>
<evidence type="ECO:0000256" key="12">
    <source>
        <dbReference type="PROSITE-ProRule" id="PRU00043"/>
    </source>
</evidence>
<feature type="domain" description="Cadherin" evidence="13">
    <location>
        <begin position="3370"/>
        <end position="3477"/>
    </location>
</feature>
<dbReference type="EMBL" id="VOAJ01003739">
    <property type="protein sequence ID" value="KAF0878629.1"/>
    <property type="molecule type" value="Genomic_DNA"/>
</dbReference>
<feature type="domain" description="Cadherin" evidence="13">
    <location>
        <begin position="2095"/>
        <end position="2197"/>
    </location>
</feature>
<evidence type="ECO:0000313" key="14">
    <source>
        <dbReference type="EMBL" id="KAF0878629.1"/>
    </source>
</evidence>
<dbReference type="PRINTS" id="PR00205">
    <property type="entry name" value="CADHERIN"/>
</dbReference>
<dbReference type="SMART" id="SM00112">
    <property type="entry name" value="CA"/>
    <property type="match status" value="33"/>
</dbReference>
<keyword evidence="7" id="KW-0130">Cell adhesion</keyword>
<evidence type="ECO:0000256" key="2">
    <source>
        <dbReference type="ARBA" id="ARBA00022475"/>
    </source>
</evidence>
<feature type="domain" description="Cadherin" evidence="13">
    <location>
        <begin position="2736"/>
        <end position="2832"/>
    </location>
</feature>
<feature type="domain" description="Cadherin" evidence="13">
    <location>
        <begin position="2406"/>
        <end position="2506"/>
    </location>
</feature>
<feature type="domain" description="Cadherin" evidence="13">
    <location>
        <begin position="2"/>
        <end position="60"/>
    </location>
</feature>
<feature type="domain" description="Cadherin" evidence="13">
    <location>
        <begin position="1776"/>
        <end position="1880"/>
    </location>
</feature>
<feature type="domain" description="Cadherin" evidence="13">
    <location>
        <begin position="1471"/>
        <end position="1561"/>
    </location>
</feature>
<feature type="domain" description="Cadherin" evidence="13">
    <location>
        <begin position="2833"/>
        <end position="2937"/>
    </location>
</feature>
<keyword evidence="3" id="KW-0812">Transmembrane</keyword>
<dbReference type="PROSITE" id="PS00232">
    <property type="entry name" value="CADHERIN_1"/>
    <property type="match status" value="23"/>
</dbReference>
<reference evidence="14 15" key="1">
    <citation type="submission" date="2019-11" db="EMBL/GenBank/DDBJ databases">
        <authorList>
            <person name="Yang C."/>
            <person name="Li F."/>
        </authorList>
    </citation>
    <scope>NUCLEOTIDE SEQUENCE [LARGE SCALE GENOMIC DNA]</scope>
    <source>
        <strain evidence="14">KB4526</strain>
        <tissue evidence="14">Muscle</tissue>
    </source>
</reference>
<accession>A0A6G1AS04</accession>
<dbReference type="FunFam" id="2.60.40.60:FF:000094">
    <property type="entry name" value="protocadherin gamma-C4 isoform X2"/>
    <property type="match status" value="1"/>
</dbReference>
<feature type="domain" description="Cadherin" evidence="13">
    <location>
        <begin position="1562"/>
        <end position="1666"/>
    </location>
</feature>
<evidence type="ECO:0000256" key="3">
    <source>
        <dbReference type="ARBA" id="ARBA00022692"/>
    </source>
</evidence>
<feature type="domain" description="Cadherin" evidence="13">
    <location>
        <begin position="1881"/>
        <end position="1985"/>
    </location>
</feature>
<dbReference type="FunFam" id="2.60.40.60:FF:000185">
    <property type="entry name" value="Protocadherin 2 alpha c"/>
    <property type="match status" value="1"/>
</dbReference>
<dbReference type="PANTHER" id="PTHR24028">
    <property type="entry name" value="CADHERIN-87A"/>
    <property type="match status" value="1"/>
</dbReference>
<dbReference type="FunFam" id="2.60.40.60:FF:000018">
    <property type="entry name" value="Protocadherin gamma c3"/>
    <property type="match status" value="1"/>
</dbReference>
<organism evidence="14 15">
    <name type="scientific">Crocuta crocuta</name>
    <name type="common">Spotted hyena</name>
    <dbReference type="NCBI Taxonomy" id="9678"/>
    <lineage>
        <taxon>Eukaryota</taxon>
        <taxon>Metazoa</taxon>
        <taxon>Chordata</taxon>
        <taxon>Craniata</taxon>
        <taxon>Vertebrata</taxon>
        <taxon>Euteleostomi</taxon>
        <taxon>Mammalia</taxon>
        <taxon>Eutheria</taxon>
        <taxon>Laurasiatheria</taxon>
        <taxon>Carnivora</taxon>
        <taxon>Feliformia</taxon>
        <taxon>Hyaenidae</taxon>
        <taxon>Crocuta</taxon>
    </lineage>
</organism>
<keyword evidence="8" id="KW-1133">Transmembrane helix</keyword>
<dbReference type="PROSITE" id="PS50268">
    <property type="entry name" value="CADHERIN_2"/>
    <property type="match status" value="34"/>
</dbReference>
<dbReference type="Proteomes" id="UP000475037">
    <property type="component" value="Unassembled WGS sequence"/>
</dbReference>
<dbReference type="SUPFAM" id="SSF49313">
    <property type="entry name" value="Cadherin-like"/>
    <property type="match status" value="33"/>
</dbReference>
<feature type="domain" description="Cadherin" evidence="13">
    <location>
        <begin position="2938"/>
        <end position="3042"/>
    </location>
</feature>
<dbReference type="FunFam" id="2.60.40.60:FF:000007">
    <property type="entry name" value="Protocadherin alpha 2"/>
    <property type="match status" value="2"/>
</dbReference>
<dbReference type="PANTHER" id="PTHR24028:SF73">
    <property type="entry name" value="PROTOCADHERIN GAMMA-B3-RELATED"/>
    <property type="match status" value="1"/>
</dbReference>
<evidence type="ECO:0000256" key="8">
    <source>
        <dbReference type="ARBA" id="ARBA00022989"/>
    </source>
</evidence>
<dbReference type="Gene3D" id="2.60.40.60">
    <property type="entry name" value="Cadherins"/>
    <property type="match status" value="34"/>
</dbReference>
<protein>
    <recommendedName>
        <fullName evidence="11">Protocadherin gamma-C3</fullName>
    </recommendedName>
</protein>
<evidence type="ECO:0000256" key="11">
    <source>
        <dbReference type="ARBA" id="ARBA00074462"/>
    </source>
</evidence>
<proteinExistence type="predicted"/>
<feature type="domain" description="Cadherin" evidence="13">
    <location>
        <begin position="912"/>
        <end position="1023"/>
    </location>
</feature>
<dbReference type="GO" id="GO:0005509">
    <property type="term" value="F:calcium ion binding"/>
    <property type="evidence" value="ECO:0007669"/>
    <property type="project" value="UniProtKB-UniRule"/>
</dbReference>
<feature type="non-terminal residue" evidence="14">
    <location>
        <position position="3610"/>
    </location>
</feature>
<feature type="domain" description="Cadherin" evidence="13">
    <location>
        <begin position="2515"/>
        <end position="2611"/>
    </location>
</feature>
<dbReference type="Pfam" id="PF00028">
    <property type="entry name" value="Cadherin"/>
    <property type="match status" value="31"/>
</dbReference>
<evidence type="ECO:0000259" key="13">
    <source>
        <dbReference type="PROSITE" id="PS50268"/>
    </source>
</evidence>
<evidence type="ECO:0000256" key="9">
    <source>
        <dbReference type="ARBA" id="ARBA00023136"/>
    </source>
</evidence>
<keyword evidence="5" id="KW-0677">Repeat</keyword>
<keyword evidence="15" id="KW-1185">Reference proteome</keyword>
<keyword evidence="9" id="KW-0472">Membrane</keyword>
<dbReference type="Pfam" id="PF08266">
    <property type="entry name" value="Cadherin_2"/>
    <property type="match status" value="1"/>
</dbReference>
<feature type="domain" description="Cadherin" evidence="13">
    <location>
        <begin position="3478"/>
        <end position="3582"/>
    </location>
</feature>
<feature type="domain" description="Cadherin" evidence="13">
    <location>
        <begin position="383"/>
        <end position="487"/>
    </location>
</feature>
<evidence type="ECO:0000256" key="4">
    <source>
        <dbReference type="ARBA" id="ARBA00022729"/>
    </source>
</evidence>
<keyword evidence="4" id="KW-0732">Signal</keyword>
<dbReference type="CDD" id="cd11304">
    <property type="entry name" value="Cadherin_repeat"/>
    <property type="match status" value="34"/>
</dbReference>